<reference evidence="7" key="1">
    <citation type="journal article" date="2014" name="Int. J. Syst. Evol. Microbiol.">
        <title>Complete genome sequence of Corynebacterium casei LMG S-19264T (=DSM 44701T), isolated from a smear-ripened cheese.</title>
        <authorList>
            <consortium name="US DOE Joint Genome Institute (JGI-PGF)"/>
            <person name="Walter F."/>
            <person name="Albersmeier A."/>
            <person name="Kalinowski J."/>
            <person name="Ruckert C."/>
        </authorList>
    </citation>
    <scope>NUCLEOTIDE SEQUENCE</scope>
    <source>
        <strain evidence="7">KCTC 12710</strain>
    </source>
</reference>
<dbReference type="RefSeq" id="WP_189362044.1">
    <property type="nucleotide sequence ID" value="NZ_BMWZ01000007.1"/>
</dbReference>
<dbReference type="GO" id="GO:0005886">
    <property type="term" value="C:plasma membrane"/>
    <property type="evidence" value="ECO:0007669"/>
    <property type="project" value="UniProtKB-SubCell"/>
</dbReference>
<keyword evidence="2" id="KW-1003">Cell membrane</keyword>
<evidence type="ECO:0000256" key="4">
    <source>
        <dbReference type="ARBA" id="ARBA00022989"/>
    </source>
</evidence>
<feature type="transmembrane region" description="Helical" evidence="6">
    <location>
        <begin position="391"/>
        <end position="410"/>
    </location>
</feature>
<evidence type="ECO:0000313" key="8">
    <source>
        <dbReference type="Proteomes" id="UP000636004"/>
    </source>
</evidence>
<keyword evidence="5 6" id="KW-0472">Membrane</keyword>
<keyword evidence="4 6" id="KW-1133">Transmembrane helix</keyword>
<feature type="transmembrane region" description="Helical" evidence="6">
    <location>
        <begin position="361"/>
        <end position="384"/>
    </location>
</feature>
<feature type="transmembrane region" description="Helical" evidence="6">
    <location>
        <begin position="98"/>
        <end position="121"/>
    </location>
</feature>
<feature type="transmembrane region" description="Helical" evidence="6">
    <location>
        <begin position="199"/>
        <end position="221"/>
    </location>
</feature>
<evidence type="ECO:0000256" key="2">
    <source>
        <dbReference type="ARBA" id="ARBA00022475"/>
    </source>
</evidence>
<name>A0A918RA42_9FLAO</name>
<sequence length="454" mass="51714">MKKKIIELLDRIGVKSGRTLNIVKHIAVSFFYKGGAVLANFLLVPLTINYLDVENYGVWLTLSSFISWFSFFDIGLGNGLRNKFAEAKAKNDYSLARAYISTAYYTITCISISLFTLFLIVNYFIDWTRVFNTSDQLMSDFSILMPVIIGLFCLQLIVKLISSVYLADQNHSIQVKIQFITQVLLLIIVWALTKTTNSSLLIYGIIFSALPVLVLLVLNLFGFSNRFRLLKPSIYLWNNKYLNEIMGVGLRFFIIQIAALVLFSTDNFIISIVFSPEEVVPYNIAFKYFSILTMAFSMLVAPYWSSFTDAYVKNDFSWIKISINNILKIWIVVPVGLVLMLFLADWFYLMWVGKEVVVPKILSLSMALFVLMSSFNSIFVSFINGVGKIKLQLVTAIISMVINIPLSIFFAKTLNFGVSGVMFATCFCLGYSVILRPIQYYRIINNKARGIWNK</sequence>
<comment type="caution">
    <text evidence="7">The sequence shown here is derived from an EMBL/GenBank/DDBJ whole genome shotgun (WGS) entry which is preliminary data.</text>
</comment>
<reference evidence="7" key="2">
    <citation type="submission" date="2020-09" db="EMBL/GenBank/DDBJ databases">
        <authorList>
            <person name="Sun Q."/>
            <person name="Kim S."/>
        </authorList>
    </citation>
    <scope>NUCLEOTIDE SEQUENCE</scope>
    <source>
        <strain evidence="7">KCTC 12710</strain>
    </source>
</reference>
<comment type="subcellular location">
    <subcellularLocation>
        <location evidence="1">Cell membrane</location>
        <topology evidence="1">Multi-pass membrane protein</topology>
    </subcellularLocation>
</comment>
<feature type="transmembrane region" description="Helical" evidence="6">
    <location>
        <begin position="416"/>
        <end position="435"/>
    </location>
</feature>
<dbReference type="EMBL" id="BMWZ01000007">
    <property type="protein sequence ID" value="GGZ89310.1"/>
    <property type="molecule type" value="Genomic_DNA"/>
</dbReference>
<feature type="transmembrane region" description="Helical" evidence="6">
    <location>
        <begin position="326"/>
        <end position="349"/>
    </location>
</feature>
<dbReference type="PANTHER" id="PTHR30250">
    <property type="entry name" value="PST FAMILY PREDICTED COLANIC ACID TRANSPORTER"/>
    <property type="match status" value="1"/>
</dbReference>
<proteinExistence type="predicted"/>
<evidence type="ECO:0000256" key="5">
    <source>
        <dbReference type="ARBA" id="ARBA00023136"/>
    </source>
</evidence>
<feature type="transmembrane region" description="Helical" evidence="6">
    <location>
        <begin position="284"/>
        <end position="305"/>
    </location>
</feature>
<feature type="transmembrane region" description="Helical" evidence="6">
    <location>
        <begin position="21"/>
        <end position="44"/>
    </location>
</feature>
<feature type="transmembrane region" description="Helical" evidence="6">
    <location>
        <begin position="56"/>
        <end position="77"/>
    </location>
</feature>
<evidence type="ECO:0000313" key="7">
    <source>
        <dbReference type="EMBL" id="GGZ89310.1"/>
    </source>
</evidence>
<accession>A0A918RA42</accession>
<feature type="transmembrane region" description="Helical" evidence="6">
    <location>
        <begin position="241"/>
        <end position="264"/>
    </location>
</feature>
<gene>
    <name evidence="7" type="ORF">GCM10007028_29450</name>
</gene>
<evidence type="ECO:0000256" key="3">
    <source>
        <dbReference type="ARBA" id="ARBA00022692"/>
    </source>
</evidence>
<organism evidence="7 8">
    <name type="scientific">Algibacter mikhailovii</name>
    <dbReference type="NCBI Taxonomy" id="425498"/>
    <lineage>
        <taxon>Bacteria</taxon>
        <taxon>Pseudomonadati</taxon>
        <taxon>Bacteroidota</taxon>
        <taxon>Flavobacteriia</taxon>
        <taxon>Flavobacteriales</taxon>
        <taxon>Flavobacteriaceae</taxon>
        <taxon>Algibacter</taxon>
    </lineage>
</organism>
<evidence type="ECO:0000256" key="1">
    <source>
        <dbReference type="ARBA" id="ARBA00004651"/>
    </source>
</evidence>
<dbReference type="InterPro" id="IPR050833">
    <property type="entry name" value="Poly_Biosynth_Transport"/>
</dbReference>
<protein>
    <submittedName>
        <fullName evidence="7">O-antigen export protein</fullName>
    </submittedName>
</protein>
<dbReference type="PANTHER" id="PTHR30250:SF11">
    <property type="entry name" value="O-ANTIGEN TRANSPORTER-RELATED"/>
    <property type="match status" value="1"/>
</dbReference>
<evidence type="ECO:0000256" key="6">
    <source>
        <dbReference type="SAM" id="Phobius"/>
    </source>
</evidence>
<dbReference type="Proteomes" id="UP000636004">
    <property type="component" value="Unassembled WGS sequence"/>
</dbReference>
<keyword evidence="3 6" id="KW-0812">Transmembrane</keyword>
<keyword evidence="8" id="KW-1185">Reference proteome</keyword>
<feature type="transmembrane region" description="Helical" evidence="6">
    <location>
        <begin position="141"/>
        <end position="161"/>
    </location>
</feature>
<feature type="transmembrane region" description="Helical" evidence="6">
    <location>
        <begin position="173"/>
        <end position="193"/>
    </location>
</feature>
<dbReference type="AlphaFoldDB" id="A0A918RA42"/>